<protein>
    <submittedName>
        <fullName evidence="1">Uncharacterized protein</fullName>
    </submittedName>
</protein>
<dbReference type="Pfam" id="PF22263">
    <property type="entry name" value="DUF6951"/>
    <property type="match status" value="1"/>
</dbReference>
<dbReference type="RefSeq" id="WP_154808264.1">
    <property type="nucleotide sequence ID" value="NZ_VIAQ01000002.1"/>
</dbReference>
<organism evidence="1 2">
    <name type="scientific">Methanolobus vulcani</name>
    <dbReference type="NCBI Taxonomy" id="38026"/>
    <lineage>
        <taxon>Archaea</taxon>
        <taxon>Methanobacteriati</taxon>
        <taxon>Methanobacteriota</taxon>
        <taxon>Stenosarchaea group</taxon>
        <taxon>Methanomicrobia</taxon>
        <taxon>Methanosarcinales</taxon>
        <taxon>Methanosarcinaceae</taxon>
        <taxon>Methanolobus</taxon>
    </lineage>
</organism>
<evidence type="ECO:0000313" key="1">
    <source>
        <dbReference type="EMBL" id="TQD29239.1"/>
    </source>
</evidence>
<dbReference type="AlphaFoldDB" id="A0A7Z8P2M7"/>
<comment type="caution">
    <text evidence="1">The sequence shown here is derived from an EMBL/GenBank/DDBJ whole genome shotgun (WGS) entry which is preliminary data.</text>
</comment>
<proteinExistence type="predicted"/>
<dbReference type="Proteomes" id="UP000319335">
    <property type="component" value="Unassembled WGS sequence"/>
</dbReference>
<dbReference type="EMBL" id="VIAQ01000002">
    <property type="protein sequence ID" value="TQD29239.1"/>
    <property type="molecule type" value="Genomic_DNA"/>
</dbReference>
<dbReference type="InterPro" id="IPR054227">
    <property type="entry name" value="DUF6951"/>
</dbReference>
<reference evidence="1 2" key="1">
    <citation type="submission" date="2019-06" db="EMBL/GenBank/DDBJ databases">
        <title>Draft genome sequence of Methanolobus vulcani B1d.</title>
        <authorList>
            <person name="Creighbaum A.J."/>
            <person name="Ticak T."/>
            <person name="Hariraju D."/>
            <person name="Arivett B.A."/>
            <person name="Ferguson D.J.Jr."/>
        </authorList>
    </citation>
    <scope>NUCLEOTIDE SEQUENCE [LARGE SCALE GENOMIC DNA]</scope>
    <source>
        <strain evidence="1 2">B1d</strain>
    </source>
</reference>
<evidence type="ECO:0000313" key="2">
    <source>
        <dbReference type="Proteomes" id="UP000319335"/>
    </source>
</evidence>
<keyword evidence="2" id="KW-1185">Reference proteome</keyword>
<dbReference type="OrthoDB" id="52877at2157"/>
<accession>A0A7Z8P2M7</accession>
<gene>
    <name evidence="1" type="ORF">FKV42_00345</name>
</gene>
<name>A0A7Z8P2M7_9EURY</name>
<sequence>MASNVKVNSKICGFKHTISGQLEGKTVMTDIETDCSKVAKIAHMEVPKKQTFNIKENYVMDQAKDTCCVTCIVPAAVMHVCNMELGMLSKKLAKQAGAIDIDFSEVSIE</sequence>